<name>A0ABZ2J804_9CHLR</name>
<keyword evidence="1" id="KW-0472">Membrane</keyword>
<proteinExistence type="predicted"/>
<evidence type="ECO:0000256" key="1">
    <source>
        <dbReference type="SAM" id="Phobius"/>
    </source>
</evidence>
<organism evidence="2 3">
    <name type="scientific">Candidatus Dehalogenimonas loeffleri</name>
    <dbReference type="NCBI Taxonomy" id="3127115"/>
    <lineage>
        <taxon>Bacteria</taxon>
        <taxon>Bacillati</taxon>
        <taxon>Chloroflexota</taxon>
        <taxon>Dehalococcoidia</taxon>
        <taxon>Dehalococcoidales</taxon>
        <taxon>Dehalococcoidaceae</taxon>
        <taxon>Dehalogenimonas</taxon>
    </lineage>
</organism>
<keyword evidence="1" id="KW-1133">Transmembrane helix</keyword>
<keyword evidence="1" id="KW-0812">Transmembrane</keyword>
<gene>
    <name evidence="2" type="ORF">V8247_01885</name>
</gene>
<dbReference type="Proteomes" id="UP001375370">
    <property type="component" value="Chromosome"/>
</dbReference>
<reference evidence="2 3" key="1">
    <citation type="submission" date="2024-03" db="EMBL/GenBank/DDBJ databases">
        <title>A Dehalogenimonas Isolated from Estuarine Sediments Dihaloeliminates Chlorinated Alkanes.</title>
        <authorList>
            <person name="Yang Y."/>
            <person name="Wang H."/>
        </authorList>
    </citation>
    <scope>NUCLEOTIDE SEQUENCE [LARGE SCALE GENOMIC DNA]</scope>
    <source>
        <strain evidence="2 3">W</strain>
    </source>
</reference>
<feature type="transmembrane region" description="Helical" evidence="1">
    <location>
        <begin position="83"/>
        <end position="116"/>
    </location>
</feature>
<sequence length="123" mass="13754">MNKVLRILLIIAGSIALGLGILGIFLPLLPTTPFLLLAAAAYARSSDRFHDWLLGHRVFGEYIRNYRDHRAIKLQAKVMGITMLWLTIGVSILLVSLLWVKLLLAIIAIGVTWHLLSLKTIRS</sequence>
<protein>
    <submittedName>
        <fullName evidence="2">YbaN family protein</fullName>
    </submittedName>
</protein>
<dbReference type="Pfam" id="PF04304">
    <property type="entry name" value="DUF454"/>
    <property type="match status" value="1"/>
</dbReference>
<dbReference type="PANTHER" id="PTHR35813:SF1">
    <property type="entry name" value="INNER MEMBRANE PROTEIN YBAN"/>
    <property type="match status" value="1"/>
</dbReference>
<dbReference type="PIRSF" id="PIRSF016789">
    <property type="entry name" value="DUF454"/>
    <property type="match status" value="1"/>
</dbReference>
<dbReference type="RefSeq" id="WP_338738219.1">
    <property type="nucleotide sequence ID" value="NZ_CP146612.1"/>
</dbReference>
<evidence type="ECO:0000313" key="2">
    <source>
        <dbReference type="EMBL" id="WWX25744.1"/>
    </source>
</evidence>
<feature type="transmembrane region" description="Helical" evidence="1">
    <location>
        <begin position="7"/>
        <end position="29"/>
    </location>
</feature>
<keyword evidence="3" id="KW-1185">Reference proteome</keyword>
<dbReference type="PANTHER" id="PTHR35813">
    <property type="entry name" value="INNER MEMBRANE PROTEIN YBAN"/>
    <property type="match status" value="1"/>
</dbReference>
<evidence type="ECO:0000313" key="3">
    <source>
        <dbReference type="Proteomes" id="UP001375370"/>
    </source>
</evidence>
<dbReference type="EMBL" id="CP146612">
    <property type="protein sequence ID" value="WWX25744.1"/>
    <property type="molecule type" value="Genomic_DNA"/>
</dbReference>
<accession>A0ABZ2J804</accession>
<dbReference type="InterPro" id="IPR007401">
    <property type="entry name" value="DUF454"/>
</dbReference>